<organism evidence="2 3">
    <name type="scientific">Roseivivax halodurans JCM 10272</name>
    <dbReference type="NCBI Taxonomy" id="1449350"/>
    <lineage>
        <taxon>Bacteria</taxon>
        <taxon>Pseudomonadati</taxon>
        <taxon>Pseudomonadota</taxon>
        <taxon>Alphaproteobacteria</taxon>
        <taxon>Rhodobacterales</taxon>
        <taxon>Roseobacteraceae</taxon>
        <taxon>Roseivivax</taxon>
    </lineage>
</organism>
<gene>
    <name evidence="2" type="ORF">OCH239_14280</name>
</gene>
<name>X7EKI1_9RHOB</name>
<dbReference type="STRING" id="1449350.OCH239_14280"/>
<feature type="signal peptide" evidence="1">
    <location>
        <begin position="1"/>
        <end position="17"/>
    </location>
</feature>
<feature type="chain" id="PRO_5004977313" evidence="1">
    <location>
        <begin position="18"/>
        <end position="108"/>
    </location>
</feature>
<accession>X7EKI1</accession>
<keyword evidence="1" id="KW-0732">Signal</keyword>
<dbReference type="EMBL" id="JALZ01000004">
    <property type="protein sequence ID" value="ETX15696.1"/>
    <property type="molecule type" value="Genomic_DNA"/>
</dbReference>
<dbReference type="OrthoDB" id="7856615at2"/>
<dbReference type="RefSeq" id="WP_037259798.1">
    <property type="nucleotide sequence ID" value="NZ_JALZ01000004.1"/>
</dbReference>
<comment type="caution">
    <text evidence="2">The sequence shown here is derived from an EMBL/GenBank/DDBJ whole genome shotgun (WGS) entry which is preliminary data.</text>
</comment>
<keyword evidence="3" id="KW-1185">Reference proteome</keyword>
<evidence type="ECO:0000313" key="2">
    <source>
        <dbReference type="EMBL" id="ETX15696.1"/>
    </source>
</evidence>
<dbReference type="eggNOG" id="ENOG5030240">
    <property type="taxonomic scope" value="Bacteria"/>
</dbReference>
<proteinExistence type="predicted"/>
<sequence length="108" mass="11471">MIRAGALALLAAGPASASVEESEAARCAALWSGYAAYAEVSAYLDTGDAAAQAAKWRDLAAAETGDAAAVDAYIAREARERASMLDAYIYSRDRQSREVFERAMARCE</sequence>
<reference evidence="2 3" key="1">
    <citation type="submission" date="2014-01" db="EMBL/GenBank/DDBJ databases">
        <title>Roseivivax halodurans JCM 10272 Genome Sequencing.</title>
        <authorList>
            <person name="Lai Q."/>
            <person name="Li G."/>
            <person name="Shao Z."/>
        </authorList>
    </citation>
    <scope>NUCLEOTIDE SEQUENCE [LARGE SCALE GENOMIC DNA]</scope>
    <source>
        <strain evidence="2 3">JCM 10272</strain>
    </source>
</reference>
<dbReference type="Proteomes" id="UP000022447">
    <property type="component" value="Unassembled WGS sequence"/>
</dbReference>
<protein>
    <submittedName>
        <fullName evidence="2">Uncharacterized protein</fullName>
    </submittedName>
</protein>
<evidence type="ECO:0000256" key="1">
    <source>
        <dbReference type="SAM" id="SignalP"/>
    </source>
</evidence>
<dbReference type="AlphaFoldDB" id="X7EKI1"/>
<evidence type="ECO:0000313" key="3">
    <source>
        <dbReference type="Proteomes" id="UP000022447"/>
    </source>
</evidence>